<accession>A0A1W6K1Z4</accession>
<gene>
    <name evidence="1" type="ORF">B6F84_11335</name>
</gene>
<dbReference type="Proteomes" id="UP000193404">
    <property type="component" value="Chromosome"/>
</dbReference>
<organism evidence="1 2">
    <name type="scientific">Acidianus manzaensis</name>
    <dbReference type="NCBI Taxonomy" id="282676"/>
    <lineage>
        <taxon>Archaea</taxon>
        <taxon>Thermoproteota</taxon>
        <taxon>Thermoprotei</taxon>
        <taxon>Sulfolobales</taxon>
        <taxon>Sulfolobaceae</taxon>
        <taxon>Acidianus</taxon>
    </lineage>
</organism>
<dbReference type="GeneID" id="41591526"/>
<name>A0A1W6K1Z4_9CREN</name>
<dbReference type="AlphaFoldDB" id="A0A1W6K1Z4"/>
<sequence>MQKRDICPYYKNGFCISSMLDNPSEIVVSPDRCFKMYKTCRYYVDTGENSESQGLEKFQEEKIEQEVKFYPKVNLIQENIDSGCEFFQLMRMENGFIAYCKILDRIITESQAKQCHANWDKCPLRNL</sequence>
<dbReference type="KEGG" id="aman:B6F84_11335"/>
<evidence type="ECO:0000313" key="2">
    <source>
        <dbReference type="Proteomes" id="UP000193404"/>
    </source>
</evidence>
<reference evidence="1 2" key="1">
    <citation type="submission" date="2017-03" db="EMBL/GenBank/DDBJ databases">
        <title>Sulfur activation and transportation mechanism of thermophilic Archaea Acidianus manzaensis YN-25.</title>
        <authorList>
            <person name="Ma Y."/>
            <person name="Yang Y."/>
            <person name="Xia J."/>
        </authorList>
    </citation>
    <scope>NUCLEOTIDE SEQUENCE [LARGE SCALE GENOMIC DNA]</scope>
    <source>
        <strain evidence="1 2">YN-25</strain>
    </source>
</reference>
<dbReference type="OrthoDB" id="45678at2157"/>
<evidence type="ECO:0000313" key="1">
    <source>
        <dbReference type="EMBL" id="ARM76553.1"/>
    </source>
</evidence>
<keyword evidence="2" id="KW-1185">Reference proteome</keyword>
<dbReference type="RefSeq" id="WP_148692343.1">
    <property type="nucleotide sequence ID" value="NZ_CP020477.1"/>
</dbReference>
<dbReference type="STRING" id="282676.B6F84_11335"/>
<protein>
    <submittedName>
        <fullName evidence="1">Uncharacterized protein</fullName>
    </submittedName>
</protein>
<proteinExistence type="predicted"/>
<dbReference type="EMBL" id="CP020477">
    <property type="protein sequence ID" value="ARM76553.1"/>
    <property type="molecule type" value="Genomic_DNA"/>
</dbReference>